<dbReference type="SUPFAM" id="SSF55315">
    <property type="entry name" value="L30e-like"/>
    <property type="match status" value="1"/>
</dbReference>
<evidence type="ECO:0000256" key="3">
    <source>
        <dbReference type="ARBA" id="ARBA00022679"/>
    </source>
</evidence>
<reference evidence="6" key="1">
    <citation type="journal article" date="2019" name="Int. J. Syst. Evol. Microbiol.">
        <title>The Global Catalogue of Microorganisms (GCM) 10K type strain sequencing project: providing services to taxonomists for standard genome sequencing and annotation.</title>
        <authorList>
            <consortium name="The Broad Institute Genomics Platform"/>
            <consortium name="The Broad Institute Genome Sequencing Center for Infectious Disease"/>
            <person name="Wu L."/>
            <person name="Ma J."/>
        </authorList>
    </citation>
    <scope>NUCLEOTIDE SEQUENCE [LARGE SCALE GENOMIC DNA]</scope>
    <source>
        <strain evidence="6">KCTC 52168</strain>
    </source>
</reference>
<sequence>MEPISARSNPRVKAWKALAADSGKPAEGGRIWLDGEHLVKEALAAGWTIETLLLTPQAPYLAAGQTPKVQVTAEVMAAISTLDSAPSMAAVALPQSRALGEEGDVVVLDAVQDPGNVGTILRTAWAMGCAGVLLLPGCANPWSAKTLRAGQGAQCHLPVHQLSDADLQNALSGRPLWVTALDADKTLAQAAGRGAPRSVAWVFGHEGQGVRPALQRRAARRVRIPMPGEAESLNVAVACALCLYERIRS</sequence>
<dbReference type="InterPro" id="IPR053888">
    <property type="entry name" value="MRM3-like_sub_bind"/>
</dbReference>
<dbReference type="RefSeq" id="WP_377301492.1">
    <property type="nucleotide sequence ID" value="NZ_CP180191.1"/>
</dbReference>
<dbReference type="InterPro" id="IPR013123">
    <property type="entry name" value="SpoU_subst-bd"/>
</dbReference>
<evidence type="ECO:0000313" key="6">
    <source>
        <dbReference type="Proteomes" id="UP001595556"/>
    </source>
</evidence>
<protein>
    <submittedName>
        <fullName evidence="5">TrmH family RNA methyltransferase</fullName>
    </submittedName>
</protein>
<dbReference type="InterPro" id="IPR029064">
    <property type="entry name" value="Ribosomal_eL30-like_sf"/>
</dbReference>
<keyword evidence="2 5" id="KW-0489">Methyltransferase</keyword>
<dbReference type="Gene3D" id="3.30.1330.30">
    <property type="match status" value="1"/>
</dbReference>
<keyword evidence="3" id="KW-0808">Transferase</keyword>
<comment type="similarity">
    <text evidence="1">Belongs to the class IV-like SAM-binding methyltransferase superfamily. RNA methyltransferase TrmH family.</text>
</comment>
<dbReference type="CDD" id="cd18095">
    <property type="entry name" value="SpoU-like_rRNA-MTase"/>
    <property type="match status" value="1"/>
</dbReference>
<evidence type="ECO:0000259" key="4">
    <source>
        <dbReference type="SMART" id="SM00967"/>
    </source>
</evidence>
<dbReference type="PANTHER" id="PTHR43191:SF2">
    <property type="entry name" value="RRNA METHYLTRANSFERASE 3, MITOCHONDRIAL"/>
    <property type="match status" value="1"/>
</dbReference>
<name>A0ABV7H5P0_9BURK</name>
<dbReference type="Pfam" id="PF22435">
    <property type="entry name" value="MRM3-like_sub_bind"/>
    <property type="match status" value="1"/>
</dbReference>
<evidence type="ECO:0000256" key="1">
    <source>
        <dbReference type="ARBA" id="ARBA00007228"/>
    </source>
</evidence>
<dbReference type="GO" id="GO:0032259">
    <property type="term" value="P:methylation"/>
    <property type="evidence" value="ECO:0007669"/>
    <property type="project" value="UniProtKB-KW"/>
</dbReference>
<dbReference type="PANTHER" id="PTHR43191">
    <property type="entry name" value="RRNA METHYLTRANSFERASE 3"/>
    <property type="match status" value="1"/>
</dbReference>
<proteinExistence type="inferred from homology"/>
<gene>
    <name evidence="5" type="ORF">ACFOEN_04525</name>
</gene>
<accession>A0ABV7H5P0</accession>
<dbReference type="InterPro" id="IPR029028">
    <property type="entry name" value="Alpha/beta_knot_MTases"/>
</dbReference>
<dbReference type="InterPro" id="IPR029026">
    <property type="entry name" value="tRNA_m1G_MTases_N"/>
</dbReference>
<dbReference type="InterPro" id="IPR051259">
    <property type="entry name" value="rRNA_Methyltransferase"/>
</dbReference>
<dbReference type="Gene3D" id="3.40.1280.10">
    <property type="match status" value="1"/>
</dbReference>
<evidence type="ECO:0000256" key="2">
    <source>
        <dbReference type="ARBA" id="ARBA00022603"/>
    </source>
</evidence>
<dbReference type="EMBL" id="JBHRTI010000003">
    <property type="protein sequence ID" value="MFC3146906.1"/>
    <property type="molecule type" value="Genomic_DNA"/>
</dbReference>
<dbReference type="SUPFAM" id="SSF75217">
    <property type="entry name" value="alpha/beta knot"/>
    <property type="match status" value="1"/>
</dbReference>
<comment type="caution">
    <text evidence="5">The sequence shown here is derived from an EMBL/GenBank/DDBJ whole genome shotgun (WGS) entry which is preliminary data.</text>
</comment>
<dbReference type="GO" id="GO:0008168">
    <property type="term" value="F:methyltransferase activity"/>
    <property type="evidence" value="ECO:0007669"/>
    <property type="project" value="UniProtKB-KW"/>
</dbReference>
<feature type="domain" description="RNA 2-O ribose methyltransferase substrate binding" evidence="4">
    <location>
        <begin position="32"/>
        <end position="98"/>
    </location>
</feature>
<dbReference type="Pfam" id="PF00588">
    <property type="entry name" value="SpoU_methylase"/>
    <property type="match status" value="1"/>
</dbReference>
<dbReference type="SMART" id="SM00967">
    <property type="entry name" value="SpoU_sub_bind"/>
    <property type="match status" value="1"/>
</dbReference>
<evidence type="ECO:0000313" key="5">
    <source>
        <dbReference type="EMBL" id="MFC3146906.1"/>
    </source>
</evidence>
<dbReference type="InterPro" id="IPR001537">
    <property type="entry name" value="SpoU_MeTrfase"/>
</dbReference>
<dbReference type="Proteomes" id="UP001595556">
    <property type="component" value="Unassembled WGS sequence"/>
</dbReference>
<keyword evidence="6" id="KW-1185">Reference proteome</keyword>
<organism evidence="5 6">
    <name type="scientific">Piscinibacterium candidicorallinum</name>
    <dbReference type="NCBI Taxonomy" id="1793872"/>
    <lineage>
        <taxon>Bacteria</taxon>
        <taxon>Pseudomonadati</taxon>
        <taxon>Pseudomonadota</taxon>
        <taxon>Betaproteobacteria</taxon>
        <taxon>Burkholderiales</taxon>
        <taxon>Piscinibacterium</taxon>
    </lineage>
</organism>